<dbReference type="Proteomes" id="UP000287166">
    <property type="component" value="Unassembled WGS sequence"/>
</dbReference>
<evidence type="ECO:0000313" key="2">
    <source>
        <dbReference type="EMBL" id="GBE88100.1"/>
    </source>
</evidence>
<dbReference type="EMBL" id="BFAD01000012">
    <property type="protein sequence ID" value="GBE88100.1"/>
    <property type="molecule type" value="Genomic_DNA"/>
</dbReference>
<keyword evidence="3" id="KW-1185">Reference proteome</keyword>
<dbReference type="SUPFAM" id="SSF51735">
    <property type="entry name" value="NAD(P)-binding Rossmann-fold domains"/>
    <property type="match status" value="1"/>
</dbReference>
<evidence type="ECO:0000259" key="1">
    <source>
        <dbReference type="SMART" id="SM00829"/>
    </source>
</evidence>
<gene>
    <name evidence="2" type="ORF">SCP_1203290</name>
</gene>
<dbReference type="RefSeq" id="XP_027619013.1">
    <property type="nucleotide sequence ID" value="XM_027763212.1"/>
</dbReference>
<dbReference type="Gene3D" id="3.40.50.720">
    <property type="entry name" value="NAD(P)-binding Rossmann-like Domain"/>
    <property type="match status" value="1"/>
</dbReference>
<accession>A0A401H142</accession>
<dbReference type="InterPro" id="IPR013154">
    <property type="entry name" value="ADH-like_N"/>
</dbReference>
<sequence>MGQLSKLGSGPFVIRAVDIPTAGFGELLVKVESSALNPVDWKIQTRGIFITEYPAVLGLDAAGIVVGFGRGVSGFAIGDRVFTEGAFDNAHATFQQYILADADITAKIPYKLSFDDAAALPVSVVTAALGLFNRDDPASSAALFPPWERGGRGKYAGKPMMIFGGTTSVGQIVIQLTKLSGFSPIIVTASLHNAKLLKSYGATHVLDRRLSASELRSAVTDITSLPVKTVYDAVGLRDTQNAAYDILAPSGTLVVVLDDAVDPSKKTPEKKIVRAEGDTYAVENRRTSASLFGQLTSLLERGLIKPNRVEVLPSGLAGIPEGLERLSNNEHPPDALYTVFFHIDFRNCCDYPWT</sequence>
<name>A0A401H142_9APHY</name>
<dbReference type="PANTHER" id="PTHR45348:SF2">
    <property type="entry name" value="ZINC-TYPE ALCOHOL DEHYDROGENASE-LIKE PROTEIN C2E1P3.01"/>
    <property type="match status" value="1"/>
</dbReference>
<organism evidence="2 3">
    <name type="scientific">Sparassis crispa</name>
    <dbReference type="NCBI Taxonomy" id="139825"/>
    <lineage>
        <taxon>Eukaryota</taxon>
        <taxon>Fungi</taxon>
        <taxon>Dikarya</taxon>
        <taxon>Basidiomycota</taxon>
        <taxon>Agaricomycotina</taxon>
        <taxon>Agaricomycetes</taxon>
        <taxon>Polyporales</taxon>
        <taxon>Sparassidaceae</taxon>
        <taxon>Sparassis</taxon>
    </lineage>
</organism>
<dbReference type="CDD" id="cd08249">
    <property type="entry name" value="enoyl_reductase_like"/>
    <property type="match status" value="1"/>
</dbReference>
<evidence type="ECO:0000313" key="3">
    <source>
        <dbReference type="Proteomes" id="UP000287166"/>
    </source>
</evidence>
<dbReference type="InterPro" id="IPR020843">
    <property type="entry name" value="ER"/>
</dbReference>
<proteinExistence type="predicted"/>
<dbReference type="SMART" id="SM00829">
    <property type="entry name" value="PKS_ER"/>
    <property type="match status" value="1"/>
</dbReference>
<dbReference type="InParanoid" id="A0A401H142"/>
<dbReference type="PANTHER" id="PTHR45348">
    <property type="entry name" value="HYPOTHETICAL OXIDOREDUCTASE (EUROFUNG)"/>
    <property type="match status" value="1"/>
</dbReference>
<dbReference type="STRING" id="139825.A0A401H142"/>
<comment type="caution">
    <text evidence="2">The sequence shown here is derived from an EMBL/GenBank/DDBJ whole genome shotgun (WGS) entry which is preliminary data.</text>
</comment>
<dbReference type="InterPro" id="IPR013149">
    <property type="entry name" value="ADH-like_C"/>
</dbReference>
<dbReference type="InterPro" id="IPR011032">
    <property type="entry name" value="GroES-like_sf"/>
</dbReference>
<dbReference type="OrthoDB" id="3233595at2759"/>
<protein>
    <submittedName>
        <fullName evidence="2">Dehydrogenase azaJ</fullName>
    </submittedName>
</protein>
<dbReference type="Pfam" id="PF00107">
    <property type="entry name" value="ADH_zinc_N"/>
    <property type="match status" value="1"/>
</dbReference>
<dbReference type="AlphaFoldDB" id="A0A401H142"/>
<dbReference type="GO" id="GO:0016651">
    <property type="term" value="F:oxidoreductase activity, acting on NAD(P)H"/>
    <property type="evidence" value="ECO:0007669"/>
    <property type="project" value="InterPro"/>
</dbReference>
<dbReference type="SUPFAM" id="SSF50129">
    <property type="entry name" value="GroES-like"/>
    <property type="match status" value="1"/>
</dbReference>
<dbReference type="InterPro" id="IPR047122">
    <property type="entry name" value="Trans-enoyl_RdTase-like"/>
</dbReference>
<dbReference type="GeneID" id="38785017"/>
<reference evidence="2 3" key="1">
    <citation type="journal article" date="2018" name="Sci. Rep.">
        <title>Genome sequence of the cauliflower mushroom Sparassis crispa (Hanabiratake) and its association with beneficial usage.</title>
        <authorList>
            <person name="Kiyama R."/>
            <person name="Furutani Y."/>
            <person name="Kawaguchi K."/>
            <person name="Nakanishi T."/>
        </authorList>
    </citation>
    <scope>NUCLEOTIDE SEQUENCE [LARGE SCALE GENOMIC DNA]</scope>
</reference>
<dbReference type="InterPro" id="IPR036291">
    <property type="entry name" value="NAD(P)-bd_dom_sf"/>
</dbReference>
<dbReference type="Gene3D" id="3.90.180.10">
    <property type="entry name" value="Medium-chain alcohol dehydrogenases, catalytic domain"/>
    <property type="match status" value="1"/>
</dbReference>
<dbReference type="Pfam" id="PF08240">
    <property type="entry name" value="ADH_N"/>
    <property type="match status" value="1"/>
</dbReference>
<feature type="domain" description="Enoyl reductase (ER)" evidence="1">
    <location>
        <begin position="2"/>
        <end position="331"/>
    </location>
</feature>